<keyword evidence="2" id="KW-1185">Reference proteome</keyword>
<gene>
    <name evidence="1" type="ORF">WH47_01582</name>
</gene>
<organism evidence="1 2">
    <name type="scientific">Habropoda laboriosa</name>
    <dbReference type="NCBI Taxonomy" id="597456"/>
    <lineage>
        <taxon>Eukaryota</taxon>
        <taxon>Metazoa</taxon>
        <taxon>Ecdysozoa</taxon>
        <taxon>Arthropoda</taxon>
        <taxon>Hexapoda</taxon>
        <taxon>Insecta</taxon>
        <taxon>Pterygota</taxon>
        <taxon>Neoptera</taxon>
        <taxon>Endopterygota</taxon>
        <taxon>Hymenoptera</taxon>
        <taxon>Apocrita</taxon>
        <taxon>Aculeata</taxon>
        <taxon>Apoidea</taxon>
        <taxon>Anthophila</taxon>
        <taxon>Apidae</taxon>
        <taxon>Habropoda</taxon>
    </lineage>
</organism>
<evidence type="ECO:0000313" key="1">
    <source>
        <dbReference type="EMBL" id="KOC64414.1"/>
    </source>
</evidence>
<dbReference type="AlphaFoldDB" id="A0A0L7R0N3"/>
<name>A0A0L7R0N3_9HYME</name>
<dbReference type="EMBL" id="KQ414670">
    <property type="protein sequence ID" value="KOC64414.1"/>
    <property type="molecule type" value="Genomic_DNA"/>
</dbReference>
<reference evidence="1 2" key="1">
    <citation type="submission" date="2015-07" db="EMBL/GenBank/DDBJ databases">
        <title>The genome of Habropoda laboriosa.</title>
        <authorList>
            <person name="Pan H."/>
            <person name="Kapheim K."/>
        </authorList>
    </citation>
    <scope>NUCLEOTIDE SEQUENCE [LARGE SCALE GENOMIC DNA]</scope>
    <source>
        <strain evidence="1">0110345459</strain>
    </source>
</reference>
<evidence type="ECO:0000313" key="2">
    <source>
        <dbReference type="Proteomes" id="UP000053825"/>
    </source>
</evidence>
<dbReference type="Proteomes" id="UP000053825">
    <property type="component" value="Unassembled WGS sequence"/>
</dbReference>
<sequence length="211" mass="23476">MSEYRAHASNYNDNSLGGFQRQINAMIGGGIKTSDRATHEEVLLWRLAASLALTLYRFATKNIAQMSNTFRNTRYRSNLVSLAGWLKNKPFSPPCDQCLIVCERALRKGLPTTSDMFTLLSVVFVHAKNADYENASAGEYLAASVLTYTAGNGIGIIQMMEQVCVITNLKREDLSKRMYFLLNTKASWDKIDSFFSQQAPSNGVVRGPAQV</sequence>
<protein>
    <submittedName>
        <fullName evidence="1">Uncharacterized protein</fullName>
    </submittedName>
</protein>
<proteinExistence type="predicted"/>
<accession>A0A0L7R0N3</accession>